<dbReference type="Proteomes" id="UP000251313">
    <property type="component" value="Unassembled WGS sequence"/>
</dbReference>
<name>A0AB38FT69_9ENTR</name>
<dbReference type="EMBL" id="UAVL01000003">
    <property type="protein sequence ID" value="SQA62335.1"/>
    <property type="molecule type" value="Genomic_DNA"/>
</dbReference>
<proteinExistence type="predicted"/>
<gene>
    <name evidence="1" type="ORF">NCTC11967_01314</name>
</gene>
<evidence type="ECO:0000313" key="1">
    <source>
        <dbReference type="EMBL" id="SQA62335.1"/>
    </source>
</evidence>
<organism evidence="1 2">
    <name type="scientific">Yokenella regensburgei</name>
    <dbReference type="NCBI Taxonomy" id="158877"/>
    <lineage>
        <taxon>Bacteria</taxon>
        <taxon>Pseudomonadati</taxon>
        <taxon>Pseudomonadota</taxon>
        <taxon>Gammaproteobacteria</taxon>
        <taxon>Enterobacterales</taxon>
        <taxon>Enterobacteriaceae</taxon>
        <taxon>Yokenella</taxon>
    </lineage>
</organism>
<comment type="caution">
    <text evidence="1">The sequence shown here is derived from an EMBL/GenBank/DDBJ whole genome shotgun (WGS) entry which is preliminary data.</text>
</comment>
<evidence type="ECO:0000313" key="2">
    <source>
        <dbReference type="Proteomes" id="UP000251313"/>
    </source>
</evidence>
<sequence>MLPSFTTEAVFRLNAPAVSILPAFCWCTAPLIASVRPLTPLTAPALSRLSPFSVRFFAAHCPLLVRESACSVALPSAVILLPLAEVNCFARVSCSRSALCIAPLLASDCALSRIDCPCHAPALFTSPEVTFSAPCVSSEPPAALISSRCGEAIAMRAISRVLPSSVRPCWPISVP</sequence>
<reference evidence="1 2" key="1">
    <citation type="submission" date="2018-06" db="EMBL/GenBank/DDBJ databases">
        <authorList>
            <consortium name="Pathogen Informatics"/>
            <person name="Doyle S."/>
        </authorList>
    </citation>
    <scope>NUCLEOTIDE SEQUENCE [LARGE SCALE GENOMIC DNA]</scope>
    <source>
        <strain evidence="1 2">NCTC11967</strain>
    </source>
</reference>
<dbReference type="AlphaFoldDB" id="A0AB38FT69"/>
<accession>A0AB38FT69</accession>
<protein>
    <submittedName>
        <fullName evidence="1">Uncharacterized protein</fullName>
    </submittedName>
</protein>